<accession>A0AAV5K3L6</accession>
<dbReference type="Proteomes" id="UP001054252">
    <property type="component" value="Unassembled WGS sequence"/>
</dbReference>
<proteinExistence type="predicted"/>
<name>A0AAV5K3L6_9ROSI</name>
<sequence>MGLLKRALGFIWVVKLMEIDLSKTSGEAFMANV</sequence>
<dbReference type="EMBL" id="BPVZ01000047">
    <property type="protein sequence ID" value="GKV17065.1"/>
    <property type="molecule type" value="Genomic_DNA"/>
</dbReference>
<keyword evidence="2" id="KW-1185">Reference proteome</keyword>
<dbReference type="AlphaFoldDB" id="A0AAV5K3L6"/>
<reference evidence="1 2" key="1">
    <citation type="journal article" date="2021" name="Commun. Biol.">
        <title>The genome of Shorea leprosula (Dipterocarpaceae) highlights the ecological relevance of drought in aseasonal tropical rainforests.</title>
        <authorList>
            <person name="Ng K.K.S."/>
            <person name="Kobayashi M.J."/>
            <person name="Fawcett J.A."/>
            <person name="Hatakeyama M."/>
            <person name="Paape T."/>
            <person name="Ng C.H."/>
            <person name="Ang C.C."/>
            <person name="Tnah L.H."/>
            <person name="Lee C.T."/>
            <person name="Nishiyama T."/>
            <person name="Sese J."/>
            <person name="O'Brien M.J."/>
            <person name="Copetti D."/>
            <person name="Mohd Noor M.I."/>
            <person name="Ong R.C."/>
            <person name="Putra M."/>
            <person name="Sireger I.Z."/>
            <person name="Indrioko S."/>
            <person name="Kosugi Y."/>
            <person name="Izuno A."/>
            <person name="Isagi Y."/>
            <person name="Lee S.L."/>
            <person name="Shimizu K.K."/>
        </authorList>
    </citation>
    <scope>NUCLEOTIDE SEQUENCE [LARGE SCALE GENOMIC DNA]</scope>
    <source>
        <strain evidence="1">214</strain>
    </source>
</reference>
<comment type="caution">
    <text evidence="1">The sequence shown here is derived from an EMBL/GenBank/DDBJ whole genome shotgun (WGS) entry which is preliminary data.</text>
</comment>
<organism evidence="1 2">
    <name type="scientific">Rubroshorea leprosula</name>
    <dbReference type="NCBI Taxonomy" id="152421"/>
    <lineage>
        <taxon>Eukaryota</taxon>
        <taxon>Viridiplantae</taxon>
        <taxon>Streptophyta</taxon>
        <taxon>Embryophyta</taxon>
        <taxon>Tracheophyta</taxon>
        <taxon>Spermatophyta</taxon>
        <taxon>Magnoliopsida</taxon>
        <taxon>eudicotyledons</taxon>
        <taxon>Gunneridae</taxon>
        <taxon>Pentapetalae</taxon>
        <taxon>rosids</taxon>
        <taxon>malvids</taxon>
        <taxon>Malvales</taxon>
        <taxon>Dipterocarpaceae</taxon>
        <taxon>Rubroshorea</taxon>
    </lineage>
</organism>
<evidence type="ECO:0000313" key="2">
    <source>
        <dbReference type="Proteomes" id="UP001054252"/>
    </source>
</evidence>
<evidence type="ECO:0000313" key="1">
    <source>
        <dbReference type="EMBL" id="GKV17065.1"/>
    </source>
</evidence>
<protein>
    <submittedName>
        <fullName evidence="1">Uncharacterized protein</fullName>
    </submittedName>
</protein>
<gene>
    <name evidence="1" type="ORF">SLEP1_g27618</name>
</gene>